<organism evidence="1 2">
    <name type="scientific">Trema orientale</name>
    <name type="common">Charcoal tree</name>
    <name type="synonym">Celtis orientalis</name>
    <dbReference type="NCBI Taxonomy" id="63057"/>
    <lineage>
        <taxon>Eukaryota</taxon>
        <taxon>Viridiplantae</taxon>
        <taxon>Streptophyta</taxon>
        <taxon>Embryophyta</taxon>
        <taxon>Tracheophyta</taxon>
        <taxon>Spermatophyta</taxon>
        <taxon>Magnoliopsida</taxon>
        <taxon>eudicotyledons</taxon>
        <taxon>Gunneridae</taxon>
        <taxon>Pentapetalae</taxon>
        <taxon>rosids</taxon>
        <taxon>fabids</taxon>
        <taxon>Rosales</taxon>
        <taxon>Cannabaceae</taxon>
        <taxon>Trema</taxon>
    </lineage>
</organism>
<feature type="non-terminal residue" evidence="1">
    <location>
        <position position="1"/>
    </location>
</feature>
<name>A0A2P5EMZ0_TREOI</name>
<accession>A0A2P5EMZ0</accession>
<dbReference type="AlphaFoldDB" id="A0A2P5EMZ0"/>
<protein>
    <submittedName>
        <fullName evidence="1">Uncharacterized protein</fullName>
    </submittedName>
</protein>
<comment type="caution">
    <text evidence="1">The sequence shown here is derived from an EMBL/GenBank/DDBJ whole genome shotgun (WGS) entry which is preliminary data.</text>
</comment>
<dbReference type="EMBL" id="JXTC01000125">
    <property type="protein sequence ID" value="PON86879.1"/>
    <property type="molecule type" value="Genomic_DNA"/>
</dbReference>
<gene>
    <name evidence="1" type="ORF">TorRG33x02_174050</name>
</gene>
<proteinExistence type="predicted"/>
<dbReference type="InParanoid" id="A0A2P5EMZ0"/>
<evidence type="ECO:0000313" key="2">
    <source>
        <dbReference type="Proteomes" id="UP000237000"/>
    </source>
</evidence>
<keyword evidence="2" id="KW-1185">Reference proteome</keyword>
<evidence type="ECO:0000313" key="1">
    <source>
        <dbReference type="EMBL" id="PON86879.1"/>
    </source>
</evidence>
<reference evidence="2" key="1">
    <citation type="submission" date="2016-06" db="EMBL/GenBank/DDBJ databases">
        <title>Parallel loss of symbiosis genes in relatives of nitrogen-fixing non-legume Parasponia.</title>
        <authorList>
            <person name="Van Velzen R."/>
            <person name="Holmer R."/>
            <person name="Bu F."/>
            <person name="Rutten L."/>
            <person name="Van Zeijl A."/>
            <person name="Liu W."/>
            <person name="Santuari L."/>
            <person name="Cao Q."/>
            <person name="Sharma T."/>
            <person name="Shen D."/>
            <person name="Roswanjaya Y."/>
            <person name="Wardhani T."/>
            <person name="Kalhor M.S."/>
            <person name="Jansen J."/>
            <person name="Van den Hoogen J."/>
            <person name="Gungor B."/>
            <person name="Hartog M."/>
            <person name="Hontelez J."/>
            <person name="Verver J."/>
            <person name="Yang W.-C."/>
            <person name="Schijlen E."/>
            <person name="Repin R."/>
            <person name="Schilthuizen M."/>
            <person name="Schranz E."/>
            <person name="Heidstra R."/>
            <person name="Miyata K."/>
            <person name="Fedorova E."/>
            <person name="Kohlen W."/>
            <person name="Bisseling T."/>
            <person name="Smit S."/>
            <person name="Geurts R."/>
        </authorList>
    </citation>
    <scope>NUCLEOTIDE SEQUENCE [LARGE SCALE GENOMIC DNA]</scope>
    <source>
        <strain evidence="2">cv. RG33-2</strain>
    </source>
</reference>
<sequence length="110" mass="12506">LTGKNFRQPTAETRRVWLWEKIQAGGGSRRRHMVTGCRSWSRNTAASRLFFRRTATQHEVGNGGASSLVSWELAWSELVAGRDGGGRYLWANREREGGEHQGPLVKKRRK</sequence>
<dbReference type="Proteomes" id="UP000237000">
    <property type="component" value="Unassembled WGS sequence"/>
</dbReference>